<organism evidence="1 3">
    <name type="scientific">Rotaria sordida</name>
    <dbReference type="NCBI Taxonomy" id="392033"/>
    <lineage>
        <taxon>Eukaryota</taxon>
        <taxon>Metazoa</taxon>
        <taxon>Spiralia</taxon>
        <taxon>Gnathifera</taxon>
        <taxon>Rotifera</taxon>
        <taxon>Eurotatoria</taxon>
        <taxon>Bdelloidea</taxon>
        <taxon>Philodinida</taxon>
        <taxon>Philodinidae</taxon>
        <taxon>Rotaria</taxon>
    </lineage>
</organism>
<dbReference type="SUPFAM" id="SSF52021">
    <property type="entry name" value="Carbamoyl phosphate synthetase, small subunit N-terminal domain"/>
    <property type="match status" value="1"/>
</dbReference>
<proteinExistence type="predicted"/>
<comment type="caution">
    <text evidence="1">The sequence shown here is derived from an EMBL/GenBank/DDBJ whole genome shotgun (WGS) entry which is preliminary data.</text>
</comment>
<evidence type="ECO:0000313" key="1">
    <source>
        <dbReference type="EMBL" id="CAF1293273.1"/>
    </source>
</evidence>
<dbReference type="EMBL" id="CAJNOH010002437">
    <property type="protein sequence ID" value="CAF1293273.1"/>
    <property type="molecule type" value="Genomic_DNA"/>
</dbReference>
<dbReference type="AlphaFoldDB" id="A0A815D3M6"/>
<dbReference type="EMBL" id="CAJNOL010003612">
    <property type="protein sequence ID" value="CAF1568796.1"/>
    <property type="molecule type" value="Genomic_DNA"/>
</dbReference>
<name>A0A815D3M6_9BILA</name>
<dbReference type="InterPro" id="IPR036480">
    <property type="entry name" value="CarbP_synth_ssu_N_sf"/>
</dbReference>
<sequence length="76" mass="8529">MKRGTLILEDGSEFDDFVFEAKTNTADKVGVPDEKAVDGFGLHRWVELNKIYASALIVSAYMEQYSHWNAVESLSS</sequence>
<gene>
    <name evidence="2" type="ORF">JXQ802_LOCUS45002</name>
    <name evidence="1" type="ORF">PYM288_LOCUS29513</name>
</gene>
<evidence type="ECO:0000313" key="3">
    <source>
        <dbReference type="Proteomes" id="UP000663854"/>
    </source>
</evidence>
<protein>
    <submittedName>
        <fullName evidence="1">Uncharacterized protein</fullName>
    </submittedName>
</protein>
<evidence type="ECO:0000313" key="2">
    <source>
        <dbReference type="EMBL" id="CAF1568796.1"/>
    </source>
</evidence>
<reference evidence="1" key="1">
    <citation type="submission" date="2021-02" db="EMBL/GenBank/DDBJ databases">
        <authorList>
            <person name="Nowell W R."/>
        </authorList>
    </citation>
    <scope>NUCLEOTIDE SEQUENCE</scope>
</reference>
<accession>A0A815D3M6</accession>
<evidence type="ECO:0000313" key="4">
    <source>
        <dbReference type="Proteomes" id="UP000663870"/>
    </source>
</evidence>
<keyword evidence="4" id="KW-1185">Reference proteome</keyword>
<dbReference type="Proteomes" id="UP000663854">
    <property type="component" value="Unassembled WGS sequence"/>
</dbReference>
<dbReference type="Proteomes" id="UP000663870">
    <property type="component" value="Unassembled WGS sequence"/>
</dbReference>